<dbReference type="Gene3D" id="3.50.50.60">
    <property type="entry name" value="FAD/NAD(P)-binding domain"/>
    <property type="match status" value="2"/>
</dbReference>
<organism evidence="7 8">
    <name type="scientific">Vibrio algarum</name>
    <dbReference type="NCBI Taxonomy" id="3020714"/>
    <lineage>
        <taxon>Bacteria</taxon>
        <taxon>Pseudomonadati</taxon>
        <taxon>Pseudomonadota</taxon>
        <taxon>Gammaproteobacteria</taxon>
        <taxon>Vibrionales</taxon>
        <taxon>Vibrionaceae</taxon>
        <taxon>Vibrio</taxon>
    </lineage>
</organism>
<evidence type="ECO:0000256" key="3">
    <source>
        <dbReference type="ARBA" id="ARBA00022827"/>
    </source>
</evidence>
<dbReference type="InterPro" id="IPR007867">
    <property type="entry name" value="GMC_OxRtase_C"/>
</dbReference>
<feature type="domain" description="Glucose-methanol-choline oxidoreductase N-terminal" evidence="5">
    <location>
        <begin position="5"/>
        <end position="205"/>
    </location>
</feature>
<dbReference type="PANTHER" id="PTHR46056:SF12">
    <property type="entry name" value="LONG-CHAIN-ALCOHOL OXIDASE"/>
    <property type="match status" value="1"/>
</dbReference>
<dbReference type="InterPro" id="IPR000172">
    <property type="entry name" value="GMC_OxRdtase_N"/>
</dbReference>
<evidence type="ECO:0000256" key="1">
    <source>
        <dbReference type="ARBA" id="ARBA00010790"/>
    </source>
</evidence>
<evidence type="ECO:0000313" key="8">
    <source>
        <dbReference type="Proteomes" id="UP001210678"/>
    </source>
</evidence>
<name>A0ABT4YLJ8_9VIBR</name>
<keyword evidence="3" id="KW-0274">FAD</keyword>
<dbReference type="PANTHER" id="PTHR46056">
    <property type="entry name" value="LONG-CHAIN-ALCOHOL OXIDASE"/>
    <property type="match status" value="1"/>
</dbReference>
<keyword evidence="4" id="KW-0560">Oxidoreductase</keyword>
<proteinExistence type="inferred from homology"/>
<accession>A0ABT4YLJ8</accession>
<evidence type="ECO:0000313" key="7">
    <source>
        <dbReference type="EMBL" id="MDB1122426.1"/>
    </source>
</evidence>
<feature type="domain" description="Glucose-methanol-choline oxidoreductase C-terminal" evidence="6">
    <location>
        <begin position="306"/>
        <end position="410"/>
    </location>
</feature>
<keyword evidence="2" id="KW-0285">Flavoprotein</keyword>
<evidence type="ECO:0000259" key="6">
    <source>
        <dbReference type="Pfam" id="PF05199"/>
    </source>
</evidence>
<evidence type="ECO:0000259" key="5">
    <source>
        <dbReference type="Pfam" id="PF00732"/>
    </source>
</evidence>
<comment type="similarity">
    <text evidence="1">Belongs to the GMC oxidoreductase family.</text>
</comment>
<evidence type="ECO:0000256" key="4">
    <source>
        <dbReference type="ARBA" id="ARBA00023002"/>
    </source>
</evidence>
<sequence length="427" mass="47374">MLQKYKHGGVSVALGKSTVTYVEGECAGGGSEINSGLYHRIPEEIIENWVEQYGVASLSSEELEPYYQENEKAISVSYMPKEHIPLASLKLYEGAQKLGWDAREIPRWYKYDESGSGTKQSMTETLIPESKLFGATYKYNNTVKKIQKRGNKWIVTALEESPDYSEEHDYIAESVFICAGAIATPMLLQSNRLAKNAGKQFYMHPTVKMVAEFPDQVNSENMGVPVHQVKEFSPKISLGCSISSKEYIKLAMLDIPNGQSLAEQKWKNMAVYYAMTASGKGSITKLPFFSNPLVRFDLGGEGYSNILKGIEFMGKCLFSAGANHVYPVVQGGMKISSFSELKDFLYGITPEQLNLMTIHLFSSCPMGEKDVCVTNSYGKVNGQEGLYVNDASLLCTSLGVNPQGAVMAIARRNIEQYLKERLNESSN</sequence>
<evidence type="ECO:0000256" key="2">
    <source>
        <dbReference type="ARBA" id="ARBA00022630"/>
    </source>
</evidence>
<dbReference type="InterPro" id="IPR036188">
    <property type="entry name" value="FAD/NAD-bd_sf"/>
</dbReference>
<dbReference type="Proteomes" id="UP001210678">
    <property type="component" value="Unassembled WGS sequence"/>
</dbReference>
<gene>
    <name evidence="7" type="ORF">PGX00_01165</name>
</gene>
<reference evidence="7 8" key="1">
    <citation type="submission" date="2023-01" db="EMBL/GenBank/DDBJ databases">
        <title>Vibrio sp. KJ40-1 sp.nov, isolated from marine algae.</title>
        <authorList>
            <person name="Butt M."/>
            <person name="Kim J.M.J."/>
            <person name="Jeon C.O.C."/>
        </authorList>
    </citation>
    <scope>NUCLEOTIDE SEQUENCE [LARGE SCALE GENOMIC DNA]</scope>
    <source>
        <strain evidence="7 8">KJ40-1</strain>
    </source>
</reference>
<dbReference type="SUPFAM" id="SSF51905">
    <property type="entry name" value="FAD/NAD(P)-binding domain"/>
    <property type="match status" value="1"/>
</dbReference>
<protein>
    <submittedName>
        <fullName evidence="7">GMC family oxidoreductase N-terminal domain-containing protein</fullName>
    </submittedName>
</protein>
<comment type="caution">
    <text evidence="7">The sequence shown here is derived from an EMBL/GenBank/DDBJ whole genome shotgun (WGS) entry which is preliminary data.</text>
</comment>
<dbReference type="EMBL" id="JAQLOI010000001">
    <property type="protein sequence ID" value="MDB1122426.1"/>
    <property type="molecule type" value="Genomic_DNA"/>
</dbReference>
<keyword evidence="8" id="KW-1185">Reference proteome</keyword>
<dbReference type="RefSeq" id="WP_272132159.1">
    <property type="nucleotide sequence ID" value="NZ_JAQLOI010000001.1"/>
</dbReference>
<dbReference type="Pfam" id="PF00732">
    <property type="entry name" value="GMC_oxred_N"/>
    <property type="match status" value="1"/>
</dbReference>
<dbReference type="Pfam" id="PF05199">
    <property type="entry name" value="GMC_oxred_C"/>
    <property type="match status" value="1"/>
</dbReference>